<evidence type="ECO:0000256" key="1">
    <source>
        <dbReference type="ARBA" id="ARBA00004141"/>
    </source>
</evidence>
<evidence type="ECO:0000256" key="5">
    <source>
        <dbReference type="ARBA" id="ARBA00038359"/>
    </source>
</evidence>
<feature type="transmembrane region" description="Helical" evidence="7">
    <location>
        <begin position="263"/>
        <end position="283"/>
    </location>
</feature>
<feature type="transmembrane region" description="Helical" evidence="7">
    <location>
        <begin position="105"/>
        <end position="125"/>
    </location>
</feature>
<feature type="transmembrane region" description="Helical" evidence="7">
    <location>
        <begin position="223"/>
        <end position="243"/>
    </location>
</feature>
<comment type="subcellular location">
    <subcellularLocation>
        <location evidence="1">Membrane</location>
        <topology evidence="1">Multi-pass membrane protein</topology>
    </subcellularLocation>
</comment>
<evidence type="ECO:0000256" key="2">
    <source>
        <dbReference type="ARBA" id="ARBA00022692"/>
    </source>
</evidence>
<name>A0A423VHJ0_9PEZI</name>
<dbReference type="AlphaFoldDB" id="A0A423VHJ0"/>
<comment type="similarity">
    <text evidence="5">Belongs to the SAT4 family.</text>
</comment>
<evidence type="ECO:0000256" key="3">
    <source>
        <dbReference type="ARBA" id="ARBA00022989"/>
    </source>
</evidence>
<reference evidence="9 10" key="1">
    <citation type="submission" date="2015-09" db="EMBL/GenBank/DDBJ databases">
        <title>Host preference determinants of Valsa canker pathogens revealed by comparative genomics.</title>
        <authorList>
            <person name="Yin Z."/>
            <person name="Huang L."/>
        </authorList>
    </citation>
    <scope>NUCLEOTIDE SEQUENCE [LARGE SCALE GENOMIC DNA]</scope>
    <source>
        <strain evidence="9 10">03-1</strain>
    </source>
</reference>
<organism evidence="9 10">
    <name type="scientific">Cytospora schulzeri</name>
    <dbReference type="NCBI Taxonomy" id="448051"/>
    <lineage>
        <taxon>Eukaryota</taxon>
        <taxon>Fungi</taxon>
        <taxon>Dikarya</taxon>
        <taxon>Ascomycota</taxon>
        <taxon>Pezizomycotina</taxon>
        <taxon>Sordariomycetes</taxon>
        <taxon>Sordariomycetidae</taxon>
        <taxon>Diaporthales</taxon>
        <taxon>Cytosporaceae</taxon>
        <taxon>Cytospora</taxon>
    </lineage>
</organism>
<dbReference type="GO" id="GO:0016020">
    <property type="term" value="C:membrane"/>
    <property type="evidence" value="ECO:0007669"/>
    <property type="project" value="UniProtKB-SubCell"/>
</dbReference>
<feature type="transmembrane region" description="Helical" evidence="7">
    <location>
        <begin position="137"/>
        <end position="170"/>
    </location>
</feature>
<accession>A0A423VHJ0</accession>
<evidence type="ECO:0000256" key="6">
    <source>
        <dbReference type="SAM" id="MobiDB-lite"/>
    </source>
</evidence>
<dbReference type="PANTHER" id="PTHR33048:SF47">
    <property type="entry name" value="INTEGRAL MEMBRANE PROTEIN-RELATED"/>
    <property type="match status" value="1"/>
</dbReference>
<keyword evidence="10" id="KW-1185">Reference proteome</keyword>
<evidence type="ECO:0000313" key="9">
    <source>
        <dbReference type="EMBL" id="ROV90351.1"/>
    </source>
</evidence>
<proteinExistence type="inferred from homology"/>
<keyword evidence="3 7" id="KW-1133">Transmembrane helix</keyword>
<feature type="region of interest" description="Disordered" evidence="6">
    <location>
        <begin position="424"/>
        <end position="449"/>
    </location>
</feature>
<evidence type="ECO:0000256" key="7">
    <source>
        <dbReference type="SAM" id="Phobius"/>
    </source>
</evidence>
<dbReference type="Pfam" id="PF20684">
    <property type="entry name" value="Fung_rhodopsin"/>
    <property type="match status" value="1"/>
</dbReference>
<comment type="caution">
    <text evidence="9">The sequence shown here is derived from an EMBL/GenBank/DDBJ whole genome shotgun (WGS) entry which is preliminary data.</text>
</comment>
<gene>
    <name evidence="9" type="ORF">VMCG_09713</name>
</gene>
<dbReference type="EMBL" id="LKEA01000063">
    <property type="protein sequence ID" value="ROV90351.1"/>
    <property type="molecule type" value="Genomic_DNA"/>
</dbReference>
<dbReference type="Proteomes" id="UP000283895">
    <property type="component" value="Unassembled WGS sequence"/>
</dbReference>
<evidence type="ECO:0000256" key="4">
    <source>
        <dbReference type="ARBA" id="ARBA00023136"/>
    </source>
</evidence>
<protein>
    <recommendedName>
        <fullName evidence="8">Rhodopsin domain-containing protein</fullName>
    </recommendedName>
</protein>
<keyword evidence="4 7" id="KW-0472">Membrane</keyword>
<sequence>MASSGTATSSQLSQSAFLGINWFLFALCLIAFVTRLYIRWVCFRRFLAEDLLMLAAILLLVGIEGLSQYYAGIIYHLMAYVNGTATIGPHFITNTEGMLKSCGSAIIMFIVGFYFIKINFLLFFYRLGNRAARIFRIVWWVVFGIVIVCGIASVTMGVPTFQCLFGGILFTFTTCETVEYENKFFTYFRASVALDIFTDALIIGFPVWILWGVRISLRKKIALAAIFSLVGFTIVATVLRGALLSEVFEQTEKGGKTFNIPWVWFWFHVELCTAFIVACLVSFRSLFVHREQQSSAAQRAAAVRWRRSNNYRPYPAGVGGSGTLQGSGDGSQRNLAGFRGRVKLLEDSVLETCRTLEGVFDDEDTLVELTGRSHLGAVSEHEGEIVEEPGHDHVVTPAPDHDDLEQQAEGGTRLGAISVSPLEQSPVERRRHSGGVMNHPVRNGEAWSGPCREMNHRRLHRIQTMKAGGEDGWRKQNRE</sequence>
<evidence type="ECO:0000313" key="10">
    <source>
        <dbReference type="Proteomes" id="UP000283895"/>
    </source>
</evidence>
<dbReference type="InterPro" id="IPR049326">
    <property type="entry name" value="Rhodopsin_dom_fungi"/>
</dbReference>
<feature type="transmembrane region" description="Helical" evidence="7">
    <location>
        <begin position="20"/>
        <end position="38"/>
    </location>
</feature>
<feature type="transmembrane region" description="Helical" evidence="7">
    <location>
        <begin position="50"/>
        <end position="71"/>
    </location>
</feature>
<keyword evidence="2 7" id="KW-0812">Transmembrane</keyword>
<feature type="domain" description="Rhodopsin" evidence="8">
    <location>
        <begin position="35"/>
        <end position="288"/>
    </location>
</feature>
<feature type="transmembrane region" description="Helical" evidence="7">
    <location>
        <begin position="190"/>
        <end position="211"/>
    </location>
</feature>
<dbReference type="STRING" id="356882.A0A423VHJ0"/>
<evidence type="ECO:0000259" key="8">
    <source>
        <dbReference type="Pfam" id="PF20684"/>
    </source>
</evidence>
<dbReference type="InterPro" id="IPR052337">
    <property type="entry name" value="SAT4-like"/>
</dbReference>
<dbReference type="PANTHER" id="PTHR33048">
    <property type="entry name" value="PTH11-LIKE INTEGRAL MEMBRANE PROTEIN (AFU_ORTHOLOGUE AFUA_5G11245)"/>
    <property type="match status" value="1"/>
</dbReference>
<dbReference type="OrthoDB" id="5329176at2759"/>